<name>A0A2B4R7X9_STYPI</name>
<dbReference type="AlphaFoldDB" id="A0A2B4R7X9"/>
<reference evidence="2" key="1">
    <citation type="journal article" date="2017" name="bioRxiv">
        <title>Comparative analysis of the genomes of Stylophora pistillata and Acropora digitifera provides evidence for extensive differences between species of corals.</title>
        <authorList>
            <person name="Voolstra C.R."/>
            <person name="Li Y."/>
            <person name="Liew Y.J."/>
            <person name="Baumgarten S."/>
            <person name="Zoccola D."/>
            <person name="Flot J.-F."/>
            <person name="Tambutte S."/>
            <person name="Allemand D."/>
            <person name="Aranda M."/>
        </authorList>
    </citation>
    <scope>NUCLEOTIDE SEQUENCE [LARGE SCALE GENOMIC DNA]</scope>
</reference>
<organism evidence="1 2">
    <name type="scientific">Stylophora pistillata</name>
    <name type="common">Smooth cauliflower coral</name>
    <dbReference type="NCBI Taxonomy" id="50429"/>
    <lineage>
        <taxon>Eukaryota</taxon>
        <taxon>Metazoa</taxon>
        <taxon>Cnidaria</taxon>
        <taxon>Anthozoa</taxon>
        <taxon>Hexacorallia</taxon>
        <taxon>Scleractinia</taxon>
        <taxon>Astrocoeniina</taxon>
        <taxon>Pocilloporidae</taxon>
        <taxon>Stylophora</taxon>
    </lineage>
</organism>
<proteinExistence type="predicted"/>
<evidence type="ECO:0000313" key="1">
    <source>
        <dbReference type="EMBL" id="PFX12332.1"/>
    </source>
</evidence>
<keyword evidence="2" id="KW-1185">Reference proteome</keyword>
<dbReference type="EMBL" id="LSMT01001432">
    <property type="protein sequence ID" value="PFX12332.1"/>
    <property type="molecule type" value="Genomic_DNA"/>
</dbReference>
<accession>A0A2B4R7X9</accession>
<protein>
    <submittedName>
        <fullName evidence="1">Uncharacterized protein</fullName>
    </submittedName>
</protein>
<evidence type="ECO:0000313" key="2">
    <source>
        <dbReference type="Proteomes" id="UP000225706"/>
    </source>
</evidence>
<dbReference type="OrthoDB" id="5988824at2759"/>
<dbReference type="Proteomes" id="UP000225706">
    <property type="component" value="Unassembled WGS sequence"/>
</dbReference>
<gene>
    <name evidence="1" type="ORF">AWC38_SpisGene23731</name>
</gene>
<sequence>MGPAFMTHYCQDKEHISADLVSLMTAFADAPTRKLKLQILSTYVYRYPVRTLIKLHEPYVGVSKWQIKQARAHRKMKGLGSIPEKIISHRVRIDQGKLDHLLSFINRPYCYQDVAFGLRTMTLNSGEKLGMPNVICMVTRSIIVAHYQRYCEEERFVHKKMAAFVKTIAGFMFSVIRRTRNCSKTYSQEHLMRCEECERLKFVIKDIEDKIQIKCNNSSMTERRGDMLYDLKQAEKDIFEWKAHIMRSTKQKKGKEDVLQQLDENTILAIMDWAMKFQPRKYLDKQCEWFGKRGLSWHVTSVILKHDVNFTTRPTCGKLFKNKKLLRSEGNHFCSNDRQWFPYPHAKFKARFICEPISSGRTLQRHVLNPRKTFSAPGYIIPPLVNENHSIFHFQLNGDALWRWREVCRQPSTAFALLQQSILPFGYLINESAGERVGSALAESIRRFRRKNQHAKNMAKRKQMRAETWINLGERPEEIEESPKDVLAYLMEKNSNLSETVEENAADLCKKMRQRLAHSGKYYTEVGKKQQSDI</sequence>
<comment type="caution">
    <text evidence="1">The sequence shown here is derived from an EMBL/GenBank/DDBJ whole genome shotgun (WGS) entry which is preliminary data.</text>
</comment>